<name>A0A2Z6P5I3_TRISU</name>
<dbReference type="InterPro" id="IPR036397">
    <property type="entry name" value="RNaseH_sf"/>
</dbReference>
<feature type="compositionally biased region" description="Polar residues" evidence="3">
    <location>
        <begin position="38"/>
        <end position="50"/>
    </location>
</feature>
<dbReference type="InterPro" id="IPR043502">
    <property type="entry name" value="DNA/RNA_pol_sf"/>
</dbReference>
<dbReference type="CDD" id="cd06222">
    <property type="entry name" value="RNase_H_like"/>
    <property type="match status" value="1"/>
</dbReference>
<dbReference type="EMBL" id="DF974647">
    <property type="protein sequence ID" value="GAU49883.1"/>
    <property type="molecule type" value="Genomic_DNA"/>
</dbReference>
<accession>A0A2Z6P5I3</accession>
<keyword evidence="1" id="KW-0479">Metal-binding</keyword>
<reference evidence="6" key="1">
    <citation type="journal article" date="2017" name="Front. Plant Sci.">
        <title>Climate Clever Clovers: New Paradigm to Reduce the Environmental Footprint of Ruminants by Breeding Low Methanogenic Forages Utilizing Haplotype Variation.</title>
        <authorList>
            <person name="Kaur P."/>
            <person name="Appels R."/>
            <person name="Bayer P.E."/>
            <person name="Keeble-Gagnere G."/>
            <person name="Wang J."/>
            <person name="Hirakawa H."/>
            <person name="Shirasawa K."/>
            <person name="Vercoe P."/>
            <person name="Stefanova K."/>
            <person name="Durmic Z."/>
            <person name="Nichols P."/>
            <person name="Revell C."/>
            <person name="Isobe S.N."/>
            <person name="Edwards D."/>
            <person name="Erskine W."/>
        </authorList>
    </citation>
    <scope>NUCLEOTIDE SEQUENCE [LARGE SCALE GENOMIC DNA]</scope>
    <source>
        <strain evidence="6">cv. Daliak</strain>
    </source>
</reference>
<dbReference type="Proteomes" id="UP000242715">
    <property type="component" value="Unassembled WGS sequence"/>
</dbReference>
<dbReference type="InterPro" id="IPR044730">
    <property type="entry name" value="RNase_H-like_dom_plant"/>
</dbReference>
<dbReference type="AlphaFoldDB" id="A0A2Z6P5I3"/>
<dbReference type="InterPro" id="IPR000477">
    <property type="entry name" value="RT_dom"/>
</dbReference>
<evidence type="ECO:0000256" key="2">
    <source>
        <dbReference type="SAM" id="Coils"/>
    </source>
</evidence>
<dbReference type="PROSITE" id="PS50158">
    <property type="entry name" value="ZF_CCHC"/>
    <property type="match status" value="1"/>
</dbReference>
<dbReference type="SUPFAM" id="SSF56219">
    <property type="entry name" value="DNase I-like"/>
    <property type="match status" value="1"/>
</dbReference>
<organism evidence="5 6">
    <name type="scientific">Trifolium subterraneum</name>
    <name type="common">Subterranean clover</name>
    <dbReference type="NCBI Taxonomy" id="3900"/>
    <lineage>
        <taxon>Eukaryota</taxon>
        <taxon>Viridiplantae</taxon>
        <taxon>Streptophyta</taxon>
        <taxon>Embryophyta</taxon>
        <taxon>Tracheophyta</taxon>
        <taxon>Spermatophyta</taxon>
        <taxon>Magnoliopsida</taxon>
        <taxon>eudicotyledons</taxon>
        <taxon>Gunneridae</taxon>
        <taxon>Pentapetalae</taxon>
        <taxon>rosids</taxon>
        <taxon>fabids</taxon>
        <taxon>Fabales</taxon>
        <taxon>Fabaceae</taxon>
        <taxon>Papilionoideae</taxon>
        <taxon>50 kb inversion clade</taxon>
        <taxon>NPAAA clade</taxon>
        <taxon>Hologalegina</taxon>
        <taxon>IRL clade</taxon>
        <taxon>Trifolieae</taxon>
        <taxon>Trifolium</taxon>
    </lineage>
</organism>
<dbReference type="GO" id="GO:0004523">
    <property type="term" value="F:RNA-DNA hybrid ribonuclease activity"/>
    <property type="evidence" value="ECO:0007669"/>
    <property type="project" value="InterPro"/>
</dbReference>
<feature type="region of interest" description="Disordered" evidence="3">
    <location>
        <begin position="1042"/>
        <end position="1067"/>
    </location>
</feature>
<dbReference type="InterPro" id="IPR036691">
    <property type="entry name" value="Endo/exonu/phosph_ase_sf"/>
</dbReference>
<dbReference type="InterPro" id="IPR025836">
    <property type="entry name" value="Zn_knuckle_CX2CX4HX4C"/>
</dbReference>
<keyword evidence="1" id="KW-0863">Zinc-finger</keyword>
<feature type="compositionally biased region" description="Low complexity" evidence="3">
    <location>
        <begin position="8"/>
        <end position="23"/>
    </location>
</feature>
<dbReference type="InterPro" id="IPR001878">
    <property type="entry name" value="Znf_CCHC"/>
</dbReference>
<dbReference type="GO" id="GO:0003676">
    <property type="term" value="F:nucleic acid binding"/>
    <property type="evidence" value="ECO:0007669"/>
    <property type="project" value="InterPro"/>
</dbReference>
<dbReference type="Pfam" id="PF03372">
    <property type="entry name" value="Exo_endo_phos"/>
    <property type="match status" value="1"/>
</dbReference>
<feature type="compositionally biased region" description="Polar residues" evidence="3">
    <location>
        <begin position="61"/>
        <end position="81"/>
    </location>
</feature>
<feature type="domain" description="CCHC-type" evidence="4">
    <location>
        <begin position="192"/>
        <end position="206"/>
    </location>
</feature>
<feature type="compositionally biased region" description="Polar residues" evidence="3">
    <location>
        <begin position="1045"/>
        <end position="1056"/>
    </location>
</feature>
<keyword evidence="6" id="KW-1185">Reference proteome</keyword>
<dbReference type="Gene3D" id="3.30.420.10">
    <property type="entry name" value="Ribonuclease H-like superfamily/Ribonuclease H"/>
    <property type="match status" value="1"/>
</dbReference>
<dbReference type="GO" id="GO:0008270">
    <property type="term" value="F:zinc ion binding"/>
    <property type="evidence" value="ECO:0007669"/>
    <property type="project" value="UniProtKB-KW"/>
</dbReference>
<dbReference type="InterPro" id="IPR002156">
    <property type="entry name" value="RNaseH_domain"/>
</dbReference>
<dbReference type="CDD" id="cd01650">
    <property type="entry name" value="RT_nLTR_like"/>
    <property type="match status" value="1"/>
</dbReference>
<evidence type="ECO:0000256" key="3">
    <source>
        <dbReference type="SAM" id="MobiDB-lite"/>
    </source>
</evidence>
<dbReference type="PANTHER" id="PTHR33116">
    <property type="entry name" value="REVERSE TRANSCRIPTASE ZINC-BINDING DOMAIN-CONTAINING PROTEIN-RELATED-RELATED"/>
    <property type="match status" value="1"/>
</dbReference>
<dbReference type="InterPro" id="IPR012337">
    <property type="entry name" value="RNaseH-like_sf"/>
</dbReference>
<proteinExistence type="predicted"/>
<evidence type="ECO:0000259" key="4">
    <source>
        <dbReference type="PROSITE" id="PS50158"/>
    </source>
</evidence>
<dbReference type="Pfam" id="PF14392">
    <property type="entry name" value="zf-CCHC_4"/>
    <property type="match status" value="1"/>
</dbReference>
<evidence type="ECO:0000313" key="6">
    <source>
        <dbReference type="Proteomes" id="UP000242715"/>
    </source>
</evidence>
<dbReference type="Pfam" id="PF00078">
    <property type="entry name" value="RVT_1"/>
    <property type="match status" value="1"/>
</dbReference>
<keyword evidence="1" id="KW-0862">Zinc</keyword>
<dbReference type="SUPFAM" id="SSF53098">
    <property type="entry name" value="Ribonuclease H-like"/>
    <property type="match status" value="1"/>
</dbReference>
<keyword evidence="2" id="KW-0175">Coiled coil</keyword>
<dbReference type="Gene3D" id="3.60.10.10">
    <property type="entry name" value="Endonuclease/exonuclease/phosphatase"/>
    <property type="match status" value="1"/>
</dbReference>
<feature type="coiled-coil region" evidence="2">
    <location>
        <begin position="375"/>
        <end position="411"/>
    </location>
</feature>
<protein>
    <recommendedName>
        <fullName evidence="4">CCHC-type domain-containing protein</fullName>
    </recommendedName>
</protein>
<evidence type="ECO:0000256" key="1">
    <source>
        <dbReference type="PROSITE-ProRule" id="PRU00047"/>
    </source>
</evidence>
<dbReference type="SUPFAM" id="SSF56672">
    <property type="entry name" value="DNA/RNA polymerases"/>
    <property type="match status" value="1"/>
</dbReference>
<evidence type="ECO:0000313" key="5">
    <source>
        <dbReference type="EMBL" id="GAU49883.1"/>
    </source>
</evidence>
<gene>
    <name evidence="5" type="ORF">TSUD_408220</name>
</gene>
<dbReference type="PANTHER" id="PTHR33116:SF86">
    <property type="entry name" value="REVERSE TRANSCRIPTASE DOMAIN-CONTAINING PROTEIN"/>
    <property type="match status" value="1"/>
</dbReference>
<dbReference type="OrthoDB" id="1430565at2759"/>
<sequence length="1215" mass="139401">MDKNPRISQTENNQNQQEQTSQNLTINPPRYTLIPQRYSPQPKQIQNPNTPVQPPHDETPTRTTTSDIPESSNARNIQSTPRFSFYPEQIIENGVKNCQNSILGKIITEKPIHVSSIQNGLESIWGSPAGLRIQEIQGKILQFFMDNSFDQERILQVAINVHQPITSGIHEGNPTDGTCWMDFRYEKLPQFCFNCGLVGHAANLCRHKALAEDTLAPLGPWIRSTQPCEQGWPTAMKLLTWNCQGLGNPEIKRALKKLIANHHPDIIFLMENKMDKNQQIFRDKFAASYSLKTIDCISKGNKGKSGVESNRSLWETQGDKPRRYEQVWTTDENHSKIVKEAWTNAKGTAPHKLKVTLESLHRWGGKWFGIILRRIKTLQEDLMKLNEQNGQENQDEQIKSTKQELDELLECEEMWWAQRSRALWLQHGDKNTNQETHQTSEAVEVVKGKINEEIHNLLNEKFTRDEVLQAIKDMKPLAAPGPDGLPTLFYHNYWDILGKEISDLSLNVLNNNGDPTPLNNTHICLIPKCNNPSSPNDFRPISICNVTLKIITKTLTNRIKLVLPDVISYNQGAFIDGRLITDNTLMASDIFHYLKHTNRKNGYVGIKTDMVKAYDRVEWSFLEATLNSMGFPHPMTQTIMNNKIGAETKQDIKQILPNNVVDHIAKYLAMLTLGGRSKNHMFNFIMEKVWKKLKGWKEKNLSFAGRSTLIKVVAQAIPTYLMSSFLIPKGICEQMEKMICHFWWGSSTDSRKIHWVKWANVCKHKKEGGIGFRNFRAFNEALLAKQGWRLITNPNSLVAQMLKAKYHPKTVGKGDNIHIWEDNWIHQKGNSNTWSQKPATEYMMVKDIMNREAQGWNEQVIKEIFIPQEAEKILQIPIIDRSQPDTNTWANTRDGNYTVKTGYQAIIDWEKDNQQDRASSSTTNNEHWNMLWKLKVPPKQSHLIWRILNKALPVKQVWLDSPLTINLHYNKITSIEDWIIYMFHHIDLKGMEMVTTVLYNMWFARNQKVFQDKNLPPHEFNNRANLQLRDYQNFNIANSPIHRPNATSRSSHNNSWSPPPRGSLKINVDAHSSGDGHWYSGLILRREDGSTVGAVTCSHKGSEDSSLGEALGLNDGLDWLEREKITEVVIEMDNQVIVNAVKKRASVRKAWGVVVSRCGNFLSTNPNSTITWVTRSRNRVAHELAKWAEQQPDKIWPNSFPCCITTHILKDMALL</sequence>
<dbReference type="Pfam" id="PF13456">
    <property type="entry name" value="RVT_3"/>
    <property type="match status" value="1"/>
</dbReference>
<feature type="region of interest" description="Disordered" evidence="3">
    <location>
        <begin position="1"/>
        <end position="81"/>
    </location>
</feature>
<dbReference type="InterPro" id="IPR005135">
    <property type="entry name" value="Endo/exonuclease/phosphatase"/>
</dbReference>